<dbReference type="OrthoDB" id="4428041at2"/>
<dbReference type="Proteomes" id="UP000467385">
    <property type="component" value="Chromosome"/>
</dbReference>
<dbReference type="RefSeq" id="WP_085235976.1">
    <property type="nucleotide sequence ID" value="NZ_AP022613.1"/>
</dbReference>
<dbReference type="AlphaFoldDB" id="A0A1X1STG4"/>
<accession>A0A1X1STG4</accession>
<keyword evidence="2" id="KW-1185">Reference proteome</keyword>
<evidence type="ECO:0000313" key="1">
    <source>
        <dbReference type="EMBL" id="BBZ38576.1"/>
    </source>
</evidence>
<reference evidence="1 2" key="1">
    <citation type="journal article" date="2019" name="Emerg. Microbes Infect.">
        <title>Comprehensive subspecies identification of 175 nontuberculous mycobacteria species based on 7547 genomic profiles.</title>
        <authorList>
            <person name="Matsumoto Y."/>
            <person name="Kinjo T."/>
            <person name="Motooka D."/>
            <person name="Nabeya D."/>
            <person name="Jung N."/>
            <person name="Uechi K."/>
            <person name="Horii T."/>
            <person name="Iida T."/>
            <person name="Fujita J."/>
            <person name="Nakamura S."/>
        </authorList>
    </citation>
    <scope>NUCLEOTIDE SEQUENCE [LARGE SCALE GENOMIC DNA]</scope>
    <source>
        <strain evidence="1 2">JCM 14738</strain>
    </source>
</reference>
<sequence>MENAEITTVARPADTILVNPQSLVYTYDSVNGQDIISILLDDKRVGAVMVTLTPEAAQHVTAHLAAMVGDLGGLRAEWQRRQHRGEL</sequence>
<name>A0A1X1STG4_9MYCO</name>
<protein>
    <submittedName>
        <fullName evidence="1">Uncharacterized protein</fullName>
    </submittedName>
</protein>
<dbReference type="STRING" id="44010.AWC00_26655"/>
<proteinExistence type="predicted"/>
<organism evidence="1 2">
    <name type="scientific">Mycobacterium conspicuum</name>
    <dbReference type="NCBI Taxonomy" id="44010"/>
    <lineage>
        <taxon>Bacteria</taxon>
        <taxon>Bacillati</taxon>
        <taxon>Actinomycetota</taxon>
        <taxon>Actinomycetes</taxon>
        <taxon>Mycobacteriales</taxon>
        <taxon>Mycobacteriaceae</taxon>
        <taxon>Mycobacterium</taxon>
    </lineage>
</organism>
<evidence type="ECO:0000313" key="2">
    <source>
        <dbReference type="Proteomes" id="UP000467385"/>
    </source>
</evidence>
<gene>
    <name evidence="1" type="ORF">MCNS_16390</name>
</gene>
<dbReference type="EMBL" id="AP022613">
    <property type="protein sequence ID" value="BBZ38576.1"/>
    <property type="molecule type" value="Genomic_DNA"/>
</dbReference>